<feature type="compositionally biased region" description="Polar residues" evidence="1">
    <location>
        <begin position="1"/>
        <end position="10"/>
    </location>
</feature>
<comment type="caution">
    <text evidence="2">The sequence shown here is derived from an EMBL/GenBank/DDBJ whole genome shotgun (WGS) entry which is preliminary data.</text>
</comment>
<keyword evidence="3" id="KW-1185">Reference proteome</keyword>
<name>A0A9X2FGF7_9BACT</name>
<accession>A0A9X2FGF7</accession>
<dbReference type="SUPFAM" id="SSF63446">
    <property type="entry name" value="Type I dockerin domain"/>
    <property type="match status" value="1"/>
</dbReference>
<evidence type="ECO:0000256" key="1">
    <source>
        <dbReference type="SAM" id="MobiDB-lite"/>
    </source>
</evidence>
<organism evidence="2 3">
    <name type="scientific">Aeoliella straminimaris</name>
    <dbReference type="NCBI Taxonomy" id="2954799"/>
    <lineage>
        <taxon>Bacteria</taxon>
        <taxon>Pseudomonadati</taxon>
        <taxon>Planctomycetota</taxon>
        <taxon>Planctomycetia</taxon>
        <taxon>Pirellulales</taxon>
        <taxon>Lacipirellulaceae</taxon>
        <taxon>Aeoliella</taxon>
    </lineage>
</organism>
<reference evidence="2" key="1">
    <citation type="submission" date="2022-06" db="EMBL/GenBank/DDBJ databases">
        <title>Aeoliella straminimaris, a novel planctomycete from sediments.</title>
        <authorList>
            <person name="Vitorino I.R."/>
            <person name="Lage O.M."/>
        </authorList>
    </citation>
    <scope>NUCLEOTIDE SEQUENCE</scope>
    <source>
        <strain evidence="2">ICT_H6.2</strain>
    </source>
</reference>
<dbReference type="GO" id="GO:0000272">
    <property type="term" value="P:polysaccharide catabolic process"/>
    <property type="evidence" value="ECO:0007669"/>
    <property type="project" value="InterPro"/>
</dbReference>
<evidence type="ECO:0000313" key="3">
    <source>
        <dbReference type="Proteomes" id="UP001155241"/>
    </source>
</evidence>
<dbReference type="Proteomes" id="UP001155241">
    <property type="component" value="Unassembled WGS sequence"/>
</dbReference>
<dbReference type="Pfam" id="PF00404">
    <property type="entry name" value="Dockerin_1"/>
    <property type="match status" value="1"/>
</dbReference>
<dbReference type="EMBL" id="JAMXLR010000092">
    <property type="protein sequence ID" value="MCO6047677.1"/>
    <property type="molecule type" value="Genomic_DNA"/>
</dbReference>
<dbReference type="Gene3D" id="1.10.1330.10">
    <property type="entry name" value="Dockerin domain"/>
    <property type="match status" value="1"/>
</dbReference>
<gene>
    <name evidence="2" type="ORF">NG895_27555</name>
</gene>
<protein>
    <recommendedName>
        <fullName evidence="4">Dockerin domain-containing protein</fullName>
    </recommendedName>
</protein>
<sequence length="351" mass="36820">MSTIAGMEQNSTRDAHLRPSNEGGEGALRPRTGEGVSATLRCLRLLLAIACAMAIQRPARGHGDPTLVTVEEGQLAILAQPATSFLLDEGSGPSASDLSFGVNQPEFGPPPGTDLYLETVGGLYYWNGEQISATPASLMLIPPAADGFGYPVINDLDRYTISAGSTPQAGMLWGTYRGNYYWHADGSVRVPNSSLAAGVYGVPVQLTSPGYEASDPFILTFGWNFGILARQEGALALQSLLALPTAAGDYNHDGVVTSDDYLVWRNSFGSEPLMAGAGADGNADGQIDLADYTIWRNHLGTSASGLAVSAVPEAASIKNLVALLAAALCLASFPPVRRGRPEQSATHLEAR</sequence>
<evidence type="ECO:0000313" key="2">
    <source>
        <dbReference type="EMBL" id="MCO6047677.1"/>
    </source>
</evidence>
<dbReference type="AlphaFoldDB" id="A0A9X2FGF7"/>
<dbReference type="RefSeq" id="WP_252855787.1">
    <property type="nucleotide sequence ID" value="NZ_JAMXLR010000092.1"/>
</dbReference>
<dbReference type="InterPro" id="IPR002105">
    <property type="entry name" value="Dockerin_1_rpt"/>
</dbReference>
<proteinExistence type="predicted"/>
<dbReference type="InterPro" id="IPR036439">
    <property type="entry name" value="Dockerin_dom_sf"/>
</dbReference>
<feature type="region of interest" description="Disordered" evidence="1">
    <location>
        <begin position="1"/>
        <end position="32"/>
    </location>
</feature>
<dbReference type="InterPro" id="IPR018247">
    <property type="entry name" value="EF_Hand_1_Ca_BS"/>
</dbReference>
<dbReference type="GO" id="GO:0004553">
    <property type="term" value="F:hydrolase activity, hydrolyzing O-glycosyl compounds"/>
    <property type="evidence" value="ECO:0007669"/>
    <property type="project" value="InterPro"/>
</dbReference>
<dbReference type="PROSITE" id="PS00018">
    <property type="entry name" value="EF_HAND_1"/>
    <property type="match status" value="2"/>
</dbReference>
<evidence type="ECO:0008006" key="4">
    <source>
        <dbReference type="Google" id="ProtNLM"/>
    </source>
</evidence>